<keyword evidence="3" id="KW-0808">Transferase</keyword>
<organism evidence="7 8">
    <name type="scientific">Mucor saturninus</name>
    <dbReference type="NCBI Taxonomy" id="64648"/>
    <lineage>
        <taxon>Eukaryota</taxon>
        <taxon>Fungi</taxon>
        <taxon>Fungi incertae sedis</taxon>
        <taxon>Mucoromycota</taxon>
        <taxon>Mucoromycotina</taxon>
        <taxon>Mucoromycetes</taxon>
        <taxon>Mucorales</taxon>
        <taxon>Mucorineae</taxon>
        <taxon>Mucoraceae</taxon>
        <taxon>Mucor</taxon>
    </lineage>
</organism>
<evidence type="ECO:0000256" key="2">
    <source>
        <dbReference type="ARBA" id="ARBA00012261"/>
    </source>
</evidence>
<feature type="domain" description="Formyl transferase C-terminal" evidence="6">
    <location>
        <begin position="243"/>
        <end position="351"/>
    </location>
</feature>
<dbReference type="PANTHER" id="PTHR11138">
    <property type="entry name" value="METHIONYL-TRNA FORMYLTRANSFERASE"/>
    <property type="match status" value="1"/>
</dbReference>
<name>A0A8H7R2J9_9FUNG</name>
<dbReference type="CDD" id="cd08646">
    <property type="entry name" value="FMT_core_Met-tRNA-FMT_N"/>
    <property type="match status" value="1"/>
</dbReference>
<dbReference type="GO" id="GO:0004479">
    <property type="term" value="F:methionyl-tRNA formyltransferase activity"/>
    <property type="evidence" value="ECO:0007669"/>
    <property type="project" value="UniProtKB-EC"/>
</dbReference>
<protein>
    <recommendedName>
        <fullName evidence="2">methionyl-tRNA formyltransferase</fullName>
        <ecNumber evidence="2">2.1.2.9</ecNumber>
    </recommendedName>
</protein>
<dbReference type="InterPro" id="IPR036477">
    <property type="entry name" value="Formyl_transf_N_sf"/>
</dbReference>
<dbReference type="Proteomes" id="UP000603453">
    <property type="component" value="Unassembled WGS sequence"/>
</dbReference>
<dbReference type="InterPro" id="IPR005793">
    <property type="entry name" value="Formyl_trans_C"/>
</dbReference>
<keyword evidence="4" id="KW-0648">Protein biosynthesis</keyword>
<dbReference type="Pfam" id="PF00551">
    <property type="entry name" value="Formyl_trans_N"/>
    <property type="match status" value="1"/>
</dbReference>
<dbReference type="OrthoDB" id="10268103at2759"/>
<accession>A0A8H7R2J9</accession>
<dbReference type="SUPFAM" id="SSF53328">
    <property type="entry name" value="Formyltransferase"/>
    <property type="match status" value="1"/>
</dbReference>
<evidence type="ECO:0000259" key="5">
    <source>
        <dbReference type="Pfam" id="PF00551"/>
    </source>
</evidence>
<sequence>MLKLRHSVINNVFISKSRFHTTSIINKEKLRVLFFGTDDFASTHLKALIKEKQRDESCIESIDLSFPAAAARPQTNISLFFVGETKGVAESNHLPVFFTPPAVNNLERWNIPTDKTYDLGVVVSFGYFIPPHIISAFKYGAVNVHPSLLPKYRGAAPIQHAILYGDKETGVSVQELDDREFDAGRILAQEKVSLLDKVPVYSELKKSLSDIGSRLLVDTVCHLEDRKKNAQVQDISKATKAPKIQKKWSEIDFETMSAWQAEQLNRAIGEQYPIRTVYHTTSKKPKDIVIQFLNVFLPTQTTIFGPPGTFSWHRPSKSIHIMFGDGSVAGCTHFKVENKGIISASDFINGYQVQGQFGVPMATDELVFKQNMKKRAKMQRYKSE</sequence>
<dbReference type="PANTHER" id="PTHR11138:SF5">
    <property type="entry name" value="METHIONYL-TRNA FORMYLTRANSFERASE, MITOCHONDRIAL"/>
    <property type="match status" value="1"/>
</dbReference>
<dbReference type="Gene3D" id="3.40.50.12230">
    <property type="match status" value="1"/>
</dbReference>
<gene>
    <name evidence="7" type="ORF">INT47_008866</name>
</gene>
<evidence type="ECO:0000256" key="1">
    <source>
        <dbReference type="ARBA" id="ARBA00010699"/>
    </source>
</evidence>
<proteinExistence type="inferred from homology"/>
<keyword evidence="8" id="KW-1185">Reference proteome</keyword>
<dbReference type="GO" id="GO:0005739">
    <property type="term" value="C:mitochondrion"/>
    <property type="evidence" value="ECO:0007669"/>
    <property type="project" value="TreeGrafter"/>
</dbReference>
<dbReference type="EC" id="2.1.2.9" evidence="2"/>
<dbReference type="Pfam" id="PF02911">
    <property type="entry name" value="Formyl_trans_C"/>
    <property type="match status" value="1"/>
</dbReference>
<evidence type="ECO:0000313" key="8">
    <source>
        <dbReference type="Proteomes" id="UP000603453"/>
    </source>
</evidence>
<comment type="caution">
    <text evidence="7">The sequence shown here is derived from an EMBL/GenBank/DDBJ whole genome shotgun (WGS) entry which is preliminary data.</text>
</comment>
<evidence type="ECO:0000256" key="4">
    <source>
        <dbReference type="ARBA" id="ARBA00022917"/>
    </source>
</evidence>
<dbReference type="InterPro" id="IPR041711">
    <property type="entry name" value="Met-tRNA-FMT_N"/>
</dbReference>
<evidence type="ECO:0000313" key="7">
    <source>
        <dbReference type="EMBL" id="KAG2202395.1"/>
    </source>
</evidence>
<dbReference type="InterPro" id="IPR002376">
    <property type="entry name" value="Formyl_transf_N"/>
</dbReference>
<dbReference type="EMBL" id="JAEPRD010000061">
    <property type="protein sequence ID" value="KAG2202395.1"/>
    <property type="molecule type" value="Genomic_DNA"/>
</dbReference>
<reference evidence="7" key="1">
    <citation type="submission" date="2020-12" db="EMBL/GenBank/DDBJ databases">
        <title>Metabolic potential, ecology and presence of endohyphal bacteria is reflected in genomic diversity of Mucoromycotina.</title>
        <authorList>
            <person name="Muszewska A."/>
            <person name="Okrasinska A."/>
            <person name="Steczkiewicz K."/>
            <person name="Drgas O."/>
            <person name="Orlowska M."/>
            <person name="Perlinska-Lenart U."/>
            <person name="Aleksandrzak-Piekarczyk T."/>
            <person name="Szatraj K."/>
            <person name="Zielenkiewicz U."/>
            <person name="Pilsyk S."/>
            <person name="Malc E."/>
            <person name="Mieczkowski P."/>
            <person name="Kruszewska J.S."/>
            <person name="Biernat P."/>
            <person name="Pawlowska J."/>
        </authorList>
    </citation>
    <scope>NUCLEOTIDE SEQUENCE</scope>
    <source>
        <strain evidence="7">WA0000017839</strain>
    </source>
</reference>
<evidence type="ECO:0000259" key="6">
    <source>
        <dbReference type="Pfam" id="PF02911"/>
    </source>
</evidence>
<feature type="domain" description="Formyl transferase N-terminal" evidence="5">
    <location>
        <begin position="34"/>
        <end position="219"/>
    </location>
</feature>
<dbReference type="AlphaFoldDB" id="A0A8H7R2J9"/>
<comment type="similarity">
    <text evidence="1">Belongs to the Fmt family.</text>
</comment>
<evidence type="ECO:0000256" key="3">
    <source>
        <dbReference type="ARBA" id="ARBA00022679"/>
    </source>
</evidence>